<dbReference type="EMBL" id="GBXM01056965">
    <property type="protein sequence ID" value="JAH51612.1"/>
    <property type="molecule type" value="Transcribed_RNA"/>
</dbReference>
<sequence>MKHHALISCILLKKNTADSLFMTVALFKSMN</sequence>
<protein>
    <submittedName>
        <fullName evidence="1">Uncharacterized protein</fullName>
    </submittedName>
</protein>
<name>A0A0E9TDT9_ANGAN</name>
<reference evidence="1" key="1">
    <citation type="submission" date="2014-11" db="EMBL/GenBank/DDBJ databases">
        <authorList>
            <person name="Amaro Gonzalez C."/>
        </authorList>
    </citation>
    <scope>NUCLEOTIDE SEQUENCE</scope>
</reference>
<dbReference type="AlphaFoldDB" id="A0A0E9TDT9"/>
<reference evidence="1" key="2">
    <citation type="journal article" date="2015" name="Fish Shellfish Immunol.">
        <title>Early steps in the European eel (Anguilla anguilla)-Vibrio vulnificus interaction in the gills: Role of the RtxA13 toxin.</title>
        <authorList>
            <person name="Callol A."/>
            <person name="Pajuelo D."/>
            <person name="Ebbesson L."/>
            <person name="Teles M."/>
            <person name="MacKenzie S."/>
            <person name="Amaro C."/>
        </authorList>
    </citation>
    <scope>NUCLEOTIDE SEQUENCE</scope>
</reference>
<organism evidence="1">
    <name type="scientific">Anguilla anguilla</name>
    <name type="common">European freshwater eel</name>
    <name type="synonym">Muraena anguilla</name>
    <dbReference type="NCBI Taxonomy" id="7936"/>
    <lineage>
        <taxon>Eukaryota</taxon>
        <taxon>Metazoa</taxon>
        <taxon>Chordata</taxon>
        <taxon>Craniata</taxon>
        <taxon>Vertebrata</taxon>
        <taxon>Euteleostomi</taxon>
        <taxon>Actinopterygii</taxon>
        <taxon>Neopterygii</taxon>
        <taxon>Teleostei</taxon>
        <taxon>Anguilliformes</taxon>
        <taxon>Anguillidae</taxon>
        <taxon>Anguilla</taxon>
    </lineage>
</organism>
<evidence type="ECO:0000313" key="1">
    <source>
        <dbReference type="EMBL" id="JAH51612.1"/>
    </source>
</evidence>
<accession>A0A0E9TDT9</accession>
<proteinExistence type="predicted"/>